<dbReference type="NCBIfam" id="TIGR00040">
    <property type="entry name" value="yfcE"/>
    <property type="match status" value="1"/>
</dbReference>
<dbReference type="InterPro" id="IPR024654">
    <property type="entry name" value="Calcineurin-like_PHP_lpxH"/>
</dbReference>
<dbReference type="GO" id="GO:0046872">
    <property type="term" value="F:metal ion binding"/>
    <property type="evidence" value="ECO:0007669"/>
    <property type="project" value="UniProtKB-KW"/>
</dbReference>
<dbReference type="PANTHER" id="PTHR42850">
    <property type="entry name" value="METALLOPHOSPHOESTERASE"/>
    <property type="match status" value="1"/>
</dbReference>
<dbReference type="InterPro" id="IPR000979">
    <property type="entry name" value="Phosphodiesterase_MJ0936/Vps29"/>
</dbReference>
<comment type="similarity">
    <text evidence="1 2">Belongs to the metallophosphoesterase superfamily. YfcE family.</text>
</comment>
<gene>
    <name evidence="4" type="ORF">O8C91_00740</name>
</gene>
<dbReference type="InterPro" id="IPR050126">
    <property type="entry name" value="Ap4A_hydrolase"/>
</dbReference>
<organism evidence="4 5">
    <name type="scientific">Aliarcobacter butzleri</name>
    <dbReference type="NCBI Taxonomy" id="28197"/>
    <lineage>
        <taxon>Bacteria</taxon>
        <taxon>Pseudomonadati</taxon>
        <taxon>Campylobacterota</taxon>
        <taxon>Epsilonproteobacteria</taxon>
        <taxon>Campylobacterales</taxon>
        <taxon>Arcobacteraceae</taxon>
        <taxon>Aliarcobacter</taxon>
    </lineage>
</organism>
<dbReference type="InterPro" id="IPR011152">
    <property type="entry name" value="Pesterase_MJ0912"/>
</dbReference>
<evidence type="ECO:0000313" key="5">
    <source>
        <dbReference type="Proteomes" id="UP001171529"/>
    </source>
</evidence>
<accession>A0AAW7PMP8</accession>
<keyword evidence="2" id="KW-0479">Metal-binding</keyword>
<dbReference type="EC" id="3.1.4.-" evidence="2"/>
<reference evidence="4" key="1">
    <citation type="submission" date="2022-12" db="EMBL/GenBank/DDBJ databases">
        <authorList>
            <person name="Uljanovas D."/>
        </authorList>
    </citation>
    <scope>NUCLEOTIDE SEQUENCE</scope>
    <source>
        <strain evidence="4">RCM39</strain>
    </source>
</reference>
<comment type="caution">
    <text evidence="4">The sequence shown here is derived from an EMBL/GenBank/DDBJ whole genome shotgun (WGS) entry which is preliminary data.</text>
</comment>
<dbReference type="Gene3D" id="3.60.21.10">
    <property type="match status" value="1"/>
</dbReference>
<dbReference type="GO" id="GO:0016791">
    <property type="term" value="F:phosphatase activity"/>
    <property type="evidence" value="ECO:0007669"/>
    <property type="project" value="TreeGrafter"/>
</dbReference>
<sequence>MKIALISDIHSNLFYFEKVLHEIEKENVDDIYCLGDLVGYYDKPNEVIDLIKKKDIKCIKGNHDKYLLNELPYDLKKDEIYGIKQQRELLSNENFKFLRNLKDEIVLEINNKKIYMTHSFPNNCERYLYNLDNLNLEFLKEYDYYFFGHTHIPIITYHYGTCIVNPGSIGQPRDHTKQSSYAIVDFKLEEVKIKKVNHDIDVFTKELKNEQYAVQLIDILKRGRNEKN</sequence>
<evidence type="ECO:0000256" key="2">
    <source>
        <dbReference type="RuleBase" id="RU362039"/>
    </source>
</evidence>
<dbReference type="EMBL" id="JAPZDC010000001">
    <property type="protein sequence ID" value="MDN5062712.1"/>
    <property type="molecule type" value="Genomic_DNA"/>
</dbReference>
<dbReference type="RefSeq" id="WP_301344655.1">
    <property type="nucleotide sequence ID" value="NZ_JAPZDB010000004.1"/>
</dbReference>
<evidence type="ECO:0000313" key="4">
    <source>
        <dbReference type="EMBL" id="MDN5062712.1"/>
    </source>
</evidence>
<protein>
    <recommendedName>
        <fullName evidence="2">Phosphoesterase</fullName>
        <ecNumber evidence="2">3.1.4.-</ecNumber>
    </recommendedName>
</protein>
<comment type="cofactor">
    <cofactor evidence="2">
        <name>a divalent metal cation</name>
        <dbReference type="ChEBI" id="CHEBI:60240"/>
    </cofactor>
</comment>
<dbReference type="Proteomes" id="UP001171529">
    <property type="component" value="Unassembled WGS sequence"/>
</dbReference>
<reference evidence="4" key="2">
    <citation type="journal article" date="2023" name="Microorganisms">
        <title>Genomic Characterization of Arcobacter butzleri Strains Isolated from Various Sources in Lithuania.</title>
        <authorList>
            <person name="Uljanovas D."/>
            <person name="Golz G."/>
            <person name="Fleischmann S."/>
            <person name="Kudirkiene E."/>
            <person name="Kasetiene N."/>
            <person name="Grineviciene A."/>
            <person name="Tamuleviciene E."/>
            <person name="Aksomaitiene J."/>
            <person name="Alter T."/>
            <person name="Malakauskas M."/>
        </authorList>
    </citation>
    <scope>NUCLEOTIDE SEQUENCE</scope>
    <source>
        <strain evidence="4">RCM39</strain>
    </source>
</reference>
<dbReference type="Pfam" id="PF12850">
    <property type="entry name" value="Metallophos_2"/>
    <property type="match status" value="1"/>
</dbReference>
<feature type="domain" description="Calcineurin-like phosphoesterase" evidence="3">
    <location>
        <begin position="1"/>
        <end position="187"/>
    </location>
</feature>
<evidence type="ECO:0000256" key="1">
    <source>
        <dbReference type="ARBA" id="ARBA00008950"/>
    </source>
</evidence>
<dbReference type="SUPFAM" id="SSF56300">
    <property type="entry name" value="Metallo-dependent phosphatases"/>
    <property type="match status" value="1"/>
</dbReference>
<dbReference type="PIRSF" id="PIRSF000883">
    <property type="entry name" value="Pesterase_MJ0912"/>
    <property type="match status" value="1"/>
</dbReference>
<dbReference type="InterPro" id="IPR029052">
    <property type="entry name" value="Metallo-depent_PP-like"/>
</dbReference>
<dbReference type="PANTHER" id="PTHR42850:SF2">
    <property type="entry name" value="BLL5683 PROTEIN"/>
    <property type="match status" value="1"/>
</dbReference>
<dbReference type="AlphaFoldDB" id="A0AAW7PMP8"/>
<name>A0AAW7PMP8_9BACT</name>
<evidence type="ECO:0000259" key="3">
    <source>
        <dbReference type="Pfam" id="PF12850"/>
    </source>
</evidence>
<proteinExistence type="inferred from homology"/>
<dbReference type="GO" id="GO:0005737">
    <property type="term" value="C:cytoplasm"/>
    <property type="evidence" value="ECO:0007669"/>
    <property type="project" value="TreeGrafter"/>
</dbReference>